<feature type="domain" description="Glutamine amidotransferase type-2" evidence="11">
    <location>
        <begin position="2"/>
        <end position="220"/>
    </location>
</feature>
<evidence type="ECO:0000259" key="12">
    <source>
        <dbReference type="PROSITE" id="PS51464"/>
    </source>
</evidence>
<comment type="subcellular location">
    <subcellularLocation>
        <location evidence="2 10">Cytoplasm</location>
    </subcellularLocation>
</comment>
<dbReference type="GO" id="GO:0006002">
    <property type="term" value="P:fructose 6-phosphate metabolic process"/>
    <property type="evidence" value="ECO:0007669"/>
    <property type="project" value="TreeGrafter"/>
</dbReference>
<dbReference type="GO" id="GO:0097367">
    <property type="term" value="F:carbohydrate derivative binding"/>
    <property type="evidence" value="ECO:0007669"/>
    <property type="project" value="InterPro"/>
</dbReference>
<dbReference type="Gene3D" id="3.40.50.10490">
    <property type="entry name" value="Glucose-6-phosphate isomerase like protein, domain 1"/>
    <property type="match status" value="2"/>
</dbReference>
<accession>A0A2H0LXG6</accession>
<evidence type="ECO:0000256" key="8">
    <source>
        <dbReference type="ARBA" id="ARBA00022737"/>
    </source>
</evidence>
<gene>
    <name evidence="10 13" type="primary">glmS</name>
    <name evidence="13" type="ORF">COV72_04940</name>
</gene>
<dbReference type="GO" id="GO:0004360">
    <property type="term" value="F:glutamine-fructose-6-phosphate transaminase (isomerizing) activity"/>
    <property type="evidence" value="ECO:0007669"/>
    <property type="project" value="UniProtKB-UniRule"/>
</dbReference>
<keyword evidence="7 10" id="KW-0808">Transferase</keyword>
<dbReference type="GO" id="GO:0006047">
    <property type="term" value="P:UDP-N-acetylglucosamine metabolic process"/>
    <property type="evidence" value="ECO:0007669"/>
    <property type="project" value="TreeGrafter"/>
</dbReference>
<keyword evidence="8" id="KW-0677">Repeat</keyword>
<keyword evidence="5 10" id="KW-0963">Cytoplasm</keyword>
<dbReference type="NCBIfam" id="TIGR01135">
    <property type="entry name" value="glmS"/>
    <property type="match status" value="1"/>
</dbReference>
<dbReference type="EMBL" id="PCWA01000074">
    <property type="protein sequence ID" value="PIQ89076.1"/>
    <property type="molecule type" value="Genomic_DNA"/>
</dbReference>
<evidence type="ECO:0000256" key="7">
    <source>
        <dbReference type="ARBA" id="ARBA00022679"/>
    </source>
</evidence>
<dbReference type="HAMAP" id="MF_00164">
    <property type="entry name" value="GlmS"/>
    <property type="match status" value="1"/>
</dbReference>
<evidence type="ECO:0000256" key="3">
    <source>
        <dbReference type="ARBA" id="ARBA00012916"/>
    </source>
</evidence>
<keyword evidence="9" id="KW-0315">Glutamine amidotransferase</keyword>
<dbReference type="InterPro" id="IPR005855">
    <property type="entry name" value="GFAT"/>
</dbReference>
<dbReference type="InterPro" id="IPR035466">
    <property type="entry name" value="GlmS/AgaS_SIS"/>
</dbReference>
<reference evidence="13 14" key="1">
    <citation type="submission" date="2017-09" db="EMBL/GenBank/DDBJ databases">
        <title>Depth-based differentiation of microbial function through sediment-hosted aquifers and enrichment of novel symbionts in the deep terrestrial subsurface.</title>
        <authorList>
            <person name="Probst A.J."/>
            <person name="Ladd B."/>
            <person name="Jarett J.K."/>
            <person name="Geller-Mcgrath D.E."/>
            <person name="Sieber C.M."/>
            <person name="Emerson J.B."/>
            <person name="Anantharaman K."/>
            <person name="Thomas B.C."/>
            <person name="Malmstrom R."/>
            <person name="Stieglmeier M."/>
            <person name="Klingl A."/>
            <person name="Woyke T."/>
            <person name="Ryan C.M."/>
            <person name="Banfield J.F."/>
        </authorList>
    </citation>
    <scope>NUCLEOTIDE SEQUENCE [LARGE SCALE GENOMIC DNA]</scope>
    <source>
        <strain evidence="13">CG11_big_fil_rev_8_21_14_0_20_42_13</strain>
    </source>
</reference>
<dbReference type="Proteomes" id="UP000229641">
    <property type="component" value="Unassembled WGS sequence"/>
</dbReference>
<evidence type="ECO:0000259" key="11">
    <source>
        <dbReference type="PROSITE" id="PS51278"/>
    </source>
</evidence>
<dbReference type="CDD" id="cd05008">
    <property type="entry name" value="SIS_GlmS_GlmD_1"/>
    <property type="match status" value="1"/>
</dbReference>
<evidence type="ECO:0000256" key="9">
    <source>
        <dbReference type="ARBA" id="ARBA00022962"/>
    </source>
</evidence>
<dbReference type="CDD" id="cd00714">
    <property type="entry name" value="GFAT"/>
    <property type="match status" value="1"/>
</dbReference>
<dbReference type="PROSITE" id="PS51464">
    <property type="entry name" value="SIS"/>
    <property type="match status" value="2"/>
</dbReference>
<dbReference type="GO" id="GO:0005975">
    <property type="term" value="P:carbohydrate metabolic process"/>
    <property type="evidence" value="ECO:0007669"/>
    <property type="project" value="UniProtKB-UniRule"/>
</dbReference>
<comment type="subunit">
    <text evidence="10">Homodimer.</text>
</comment>
<feature type="active site" description="Nucleophile; for GATase activity" evidence="10">
    <location>
        <position position="2"/>
    </location>
</feature>
<dbReference type="InterPro" id="IPR029055">
    <property type="entry name" value="Ntn_hydrolases_N"/>
</dbReference>
<dbReference type="NCBIfam" id="NF001484">
    <property type="entry name" value="PRK00331.1"/>
    <property type="match status" value="1"/>
</dbReference>
<dbReference type="InterPro" id="IPR017932">
    <property type="entry name" value="GATase_2_dom"/>
</dbReference>
<dbReference type="AlphaFoldDB" id="A0A2H0LXG6"/>
<comment type="function">
    <text evidence="10">Catalyzes the first step in hexosamine metabolism, converting fructose-6P into glucosamine-6P using glutamine as a nitrogen source.</text>
</comment>
<dbReference type="Pfam" id="PF01380">
    <property type="entry name" value="SIS"/>
    <property type="match status" value="2"/>
</dbReference>
<feature type="domain" description="SIS" evidence="12">
    <location>
        <begin position="456"/>
        <end position="601"/>
    </location>
</feature>
<keyword evidence="6 10" id="KW-0032">Aminotransferase</keyword>
<feature type="active site" description="For Fru-6P isomerization activity" evidence="10">
    <location>
        <position position="606"/>
    </location>
</feature>
<dbReference type="Gene3D" id="3.60.20.10">
    <property type="entry name" value="Glutamine Phosphoribosylpyrophosphate, subunit 1, domain 1"/>
    <property type="match status" value="1"/>
</dbReference>
<dbReference type="EC" id="2.6.1.16" evidence="3 10"/>
<dbReference type="FunFam" id="3.40.50.10490:FF:000001">
    <property type="entry name" value="Glutamine--fructose-6-phosphate aminotransferase [isomerizing]"/>
    <property type="match status" value="1"/>
</dbReference>
<dbReference type="GO" id="GO:0005829">
    <property type="term" value="C:cytosol"/>
    <property type="evidence" value="ECO:0007669"/>
    <property type="project" value="TreeGrafter"/>
</dbReference>
<dbReference type="InterPro" id="IPR046348">
    <property type="entry name" value="SIS_dom_sf"/>
</dbReference>
<sequence length="611" mass="67450">MCGIVGYIGDRQAQPILLNGLKRLEYRGYDSAGMATYFSKKSIISLRKLSGKVRVLEALLKKKPLSGTLGIAHTRWSTHGAPTQNNAHPHADCSSNVIIVHNGIIENYAQLKPQLIKEGHKFRSQTDTEVIAHLIEKFYKELPLEEAVRRAVGKLRGSFAIAVMSSKEPDKLIGARLGSPLIVGLGKNENFLASDVPAILEATREIIFLEEGEMAVLSRGECLITDFAGTQLSRKPTKVNWDISSAQKQGYKHFMLKEINEQPKIIENLLGMRLGKESNNVVFEEQKIPEAKLKAVKSISIVACGTAYHAGLVGKYILESLCGIPVSVDVSSEFRYRSLLIDKDTLVIAISQSGETADTLAGVREAKKHGSQILSICNVLGSTLTREADAVIYTHAGPEIGVASTKAYTAQIIALYLFAFYLDRLREGARTKTDYYVEELRKIPRLQEEVLKSQDVIARLARRHSHFGSFLFLGRNINYPSALEGALKLKEISYIPAEGYAAGEMKHGPIALIDEYRAVVCIAPKSKVYEKMISNIQEIHSRKGKLIAIATCGDSEIKNLTKEIIYIPKVDEFLSPLVAALPLQLLAYHIAVKRGCDVDQPRNLAKSVTVE</sequence>
<dbReference type="Pfam" id="PF13522">
    <property type="entry name" value="GATase_6"/>
    <property type="match status" value="1"/>
</dbReference>
<evidence type="ECO:0000313" key="13">
    <source>
        <dbReference type="EMBL" id="PIQ89076.1"/>
    </source>
</evidence>
<dbReference type="PANTHER" id="PTHR10937:SF0">
    <property type="entry name" value="GLUTAMINE--FRUCTOSE-6-PHOSPHATE TRANSAMINASE (ISOMERIZING)"/>
    <property type="match status" value="1"/>
</dbReference>
<evidence type="ECO:0000256" key="4">
    <source>
        <dbReference type="ARBA" id="ARBA00016090"/>
    </source>
</evidence>
<comment type="caution">
    <text evidence="13">The sequence shown here is derived from an EMBL/GenBank/DDBJ whole genome shotgun (WGS) entry which is preliminary data.</text>
</comment>
<evidence type="ECO:0000256" key="10">
    <source>
        <dbReference type="HAMAP-Rule" id="MF_00164"/>
    </source>
</evidence>
<protein>
    <recommendedName>
        <fullName evidence="4 10">Glutamine--fructose-6-phosphate aminotransferase [isomerizing]</fullName>
        <ecNumber evidence="3 10">2.6.1.16</ecNumber>
    </recommendedName>
    <alternativeName>
        <fullName evidence="10">D-fructose-6-phosphate amidotransferase</fullName>
    </alternativeName>
    <alternativeName>
        <fullName evidence="10">GFAT</fullName>
    </alternativeName>
    <alternativeName>
        <fullName evidence="10">Glucosamine-6-phosphate synthase</fullName>
    </alternativeName>
    <alternativeName>
        <fullName evidence="10">Hexosephosphate aminotransferase</fullName>
    </alternativeName>
    <alternativeName>
        <fullName evidence="10">L-glutamine--D-fructose-6-phosphate amidotransferase</fullName>
    </alternativeName>
</protein>
<feature type="domain" description="SIS" evidence="12">
    <location>
        <begin position="288"/>
        <end position="428"/>
    </location>
</feature>
<evidence type="ECO:0000256" key="1">
    <source>
        <dbReference type="ARBA" id="ARBA00001031"/>
    </source>
</evidence>
<organism evidence="13 14">
    <name type="scientific">Candidatus Ghiorseimicrobium undicola</name>
    <dbReference type="NCBI Taxonomy" id="1974746"/>
    <lineage>
        <taxon>Bacteria</taxon>
        <taxon>Pseudomonadati</taxon>
        <taxon>Candidatus Omnitrophota</taxon>
        <taxon>Candidatus Ghiorseimicrobium</taxon>
    </lineage>
</organism>
<evidence type="ECO:0000256" key="5">
    <source>
        <dbReference type="ARBA" id="ARBA00022490"/>
    </source>
</evidence>
<evidence type="ECO:0000256" key="6">
    <source>
        <dbReference type="ARBA" id="ARBA00022576"/>
    </source>
</evidence>
<evidence type="ECO:0000313" key="14">
    <source>
        <dbReference type="Proteomes" id="UP000229641"/>
    </source>
</evidence>
<comment type="catalytic activity">
    <reaction evidence="1 10">
        <text>D-fructose 6-phosphate + L-glutamine = D-glucosamine 6-phosphate + L-glutamate</text>
        <dbReference type="Rhea" id="RHEA:13237"/>
        <dbReference type="ChEBI" id="CHEBI:29985"/>
        <dbReference type="ChEBI" id="CHEBI:58359"/>
        <dbReference type="ChEBI" id="CHEBI:58725"/>
        <dbReference type="ChEBI" id="CHEBI:61527"/>
        <dbReference type="EC" id="2.6.1.16"/>
    </reaction>
</comment>
<dbReference type="InterPro" id="IPR035490">
    <property type="entry name" value="GlmS/FrlB_SIS"/>
</dbReference>
<dbReference type="SUPFAM" id="SSF56235">
    <property type="entry name" value="N-terminal nucleophile aminohydrolases (Ntn hydrolases)"/>
    <property type="match status" value="1"/>
</dbReference>
<dbReference type="CDD" id="cd05009">
    <property type="entry name" value="SIS_GlmS_GlmD_2"/>
    <property type="match status" value="1"/>
</dbReference>
<dbReference type="InterPro" id="IPR001347">
    <property type="entry name" value="SIS_dom"/>
</dbReference>
<name>A0A2H0LXG6_9BACT</name>
<evidence type="ECO:0000256" key="2">
    <source>
        <dbReference type="ARBA" id="ARBA00004496"/>
    </source>
</evidence>
<feature type="initiator methionine" description="Removed" evidence="10">
    <location>
        <position position="1"/>
    </location>
</feature>
<dbReference type="FunFam" id="3.60.20.10:FF:000006">
    <property type="entry name" value="Glutamine--fructose-6-phosphate aminotransferase [isomerizing]"/>
    <property type="match status" value="1"/>
</dbReference>
<dbReference type="PROSITE" id="PS51278">
    <property type="entry name" value="GATASE_TYPE_2"/>
    <property type="match status" value="1"/>
</dbReference>
<dbReference type="GO" id="GO:0006487">
    <property type="term" value="P:protein N-linked glycosylation"/>
    <property type="evidence" value="ECO:0007669"/>
    <property type="project" value="TreeGrafter"/>
</dbReference>
<dbReference type="SUPFAM" id="SSF53697">
    <property type="entry name" value="SIS domain"/>
    <property type="match status" value="1"/>
</dbReference>
<proteinExistence type="inferred from homology"/>
<dbReference type="PANTHER" id="PTHR10937">
    <property type="entry name" value="GLUCOSAMINE--FRUCTOSE-6-PHOSPHATE AMINOTRANSFERASE, ISOMERIZING"/>
    <property type="match status" value="1"/>
</dbReference>
<dbReference type="InterPro" id="IPR047084">
    <property type="entry name" value="GFAT_N"/>
</dbReference>